<gene>
    <name evidence="2" type="ORF">H8693_00585</name>
</gene>
<dbReference type="CDD" id="cd00093">
    <property type="entry name" value="HTH_XRE"/>
    <property type="match status" value="1"/>
</dbReference>
<keyword evidence="3" id="KW-1185">Reference proteome</keyword>
<evidence type="ECO:0000313" key="2">
    <source>
        <dbReference type="EMBL" id="MBC8537428.1"/>
    </source>
</evidence>
<dbReference type="RefSeq" id="WP_283243710.1">
    <property type="nucleotide sequence ID" value="NZ_JACRSS010000001.1"/>
</dbReference>
<dbReference type="PANTHER" id="PTHR37301:SF1">
    <property type="entry name" value="DNA-BINDING PROTEIN"/>
    <property type="match status" value="1"/>
</dbReference>
<accession>A0A926DF04</accession>
<dbReference type="PROSITE" id="PS50943">
    <property type="entry name" value="HTH_CROC1"/>
    <property type="match status" value="1"/>
</dbReference>
<evidence type="ECO:0000313" key="3">
    <source>
        <dbReference type="Proteomes" id="UP000617951"/>
    </source>
</evidence>
<dbReference type="InterPro" id="IPR010982">
    <property type="entry name" value="Lambda_DNA-bd_dom_sf"/>
</dbReference>
<dbReference type="InterPro" id="IPR001387">
    <property type="entry name" value="Cro/C1-type_HTH"/>
</dbReference>
<dbReference type="EMBL" id="JACRSS010000001">
    <property type="protein sequence ID" value="MBC8537428.1"/>
    <property type="molecule type" value="Genomic_DNA"/>
</dbReference>
<reference evidence="2" key="1">
    <citation type="submission" date="2020-08" db="EMBL/GenBank/DDBJ databases">
        <title>Genome public.</title>
        <authorList>
            <person name="Liu C."/>
            <person name="Sun Q."/>
        </authorList>
    </citation>
    <scope>NUCLEOTIDE SEQUENCE</scope>
    <source>
        <strain evidence="2">NSJ-63</strain>
    </source>
</reference>
<dbReference type="SMART" id="SM00530">
    <property type="entry name" value="HTH_XRE"/>
    <property type="match status" value="1"/>
</dbReference>
<dbReference type="Pfam" id="PF13443">
    <property type="entry name" value="HTH_26"/>
    <property type="match status" value="1"/>
</dbReference>
<comment type="caution">
    <text evidence="2">The sequence shown here is derived from an EMBL/GenBank/DDBJ whole genome shotgun (WGS) entry which is preliminary data.</text>
</comment>
<evidence type="ECO:0000259" key="1">
    <source>
        <dbReference type="PROSITE" id="PS50943"/>
    </source>
</evidence>
<dbReference type="GO" id="GO:0003677">
    <property type="term" value="F:DNA binding"/>
    <property type="evidence" value="ECO:0007669"/>
    <property type="project" value="InterPro"/>
</dbReference>
<proteinExistence type="predicted"/>
<dbReference type="AlphaFoldDB" id="A0A926DF04"/>
<feature type="domain" description="HTH cro/C1-type" evidence="1">
    <location>
        <begin position="9"/>
        <end position="64"/>
    </location>
</feature>
<sequence>MTTSISFKLKQLLAVKGITQKQLAELTGIRPPTISAMCNNHAKHIPVDVLDKICSVLDCQPSDIVEYVKEQ</sequence>
<dbReference type="Proteomes" id="UP000617951">
    <property type="component" value="Unassembled WGS sequence"/>
</dbReference>
<dbReference type="PANTHER" id="PTHR37301">
    <property type="entry name" value="DNA-BINDING PROTEIN-RELATED"/>
    <property type="match status" value="1"/>
</dbReference>
<protein>
    <submittedName>
        <fullName evidence="2">Helix-turn-helix transcriptional regulator</fullName>
    </submittedName>
</protein>
<name>A0A926DF04_9FIRM</name>
<dbReference type="SUPFAM" id="SSF47413">
    <property type="entry name" value="lambda repressor-like DNA-binding domains"/>
    <property type="match status" value="1"/>
</dbReference>
<dbReference type="Gene3D" id="1.10.260.40">
    <property type="entry name" value="lambda repressor-like DNA-binding domains"/>
    <property type="match status" value="1"/>
</dbReference>
<organism evidence="2 3">
    <name type="scientific">Guopingia tenuis</name>
    <dbReference type="NCBI Taxonomy" id="2763656"/>
    <lineage>
        <taxon>Bacteria</taxon>
        <taxon>Bacillati</taxon>
        <taxon>Bacillota</taxon>
        <taxon>Clostridia</taxon>
        <taxon>Christensenellales</taxon>
        <taxon>Christensenellaceae</taxon>
        <taxon>Guopingia</taxon>
    </lineage>
</organism>